<dbReference type="EMBL" id="DS022256">
    <property type="protein sequence ID" value="EWG51599.1"/>
    <property type="molecule type" value="Genomic_DNA"/>
</dbReference>
<dbReference type="Pfam" id="PF11402">
    <property type="entry name" value="Antifungal_prot"/>
    <property type="match status" value="1"/>
</dbReference>
<dbReference type="InterPro" id="IPR023112">
    <property type="entry name" value="Antifungal-protein_dom_sf"/>
</dbReference>
<dbReference type="VEuPathDB" id="FungiDB:FVEG_16817"/>
<feature type="chain" id="PRO_5004896904" description="Antifungal protein" evidence="3">
    <location>
        <begin position="19"/>
        <end position="95"/>
    </location>
</feature>
<dbReference type="OrthoDB" id="4478077at2759"/>
<dbReference type="GO" id="GO:0050832">
    <property type="term" value="P:defense response to fungus"/>
    <property type="evidence" value="ECO:0007669"/>
    <property type="project" value="UniProtKB-KW"/>
</dbReference>
<name>W7MV04_GIBM7</name>
<sequence>MQFSTITLLLLASTGVAATPIYSPAMPLDARRNLEKRLEYKGTCTKSSNTCRYKGPNGRTTFKKCGTFANQKCTKDGAPCVWESEKGVGGKVTCK</sequence>
<gene>
    <name evidence="4" type="ORF">FVEG_16817</name>
</gene>
<protein>
    <recommendedName>
        <fullName evidence="6">Antifungal protein</fullName>
    </recommendedName>
</protein>
<evidence type="ECO:0000256" key="3">
    <source>
        <dbReference type="SAM" id="SignalP"/>
    </source>
</evidence>
<evidence type="ECO:0000256" key="1">
    <source>
        <dbReference type="ARBA" id="ARBA00022529"/>
    </source>
</evidence>
<evidence type="ECO:0000313" key="5">
    <source>
        <dbReference type="Proteomes" id="UP000009096"/>
    </source>
</evidence>
<dbReference type="AlphaFoldDB" id="W7MV04"/>
<feature type="signal peptide" evidence="3">
    <location>
        <begin position="1"/>
        <end position="18"/>
    </location>
</feature>
<keyword evidence="3" id="KW-0732">Signal</keyword>
<dbReference type="KEGG" id="fvr:FVEG_16817"/>
<dbReference type="EMBL" id="CM000588">
    <property type="protein sequence ID" value="EWG51599.1"/>
    <property type="molecule type" value="Genomic_DNA"/>
</dbReference>
<evidence type="ECO:0008006" key="6">
    <source>
        <dbReference type="Google" id="ProtNLM"/>
    </source>
</evidence>
<evidence type="ECO:0000256" key="2">
    <source>
        <dbReference type="ARBA" id="ARBA00022577"/>
    </source>
</evidence>
<dbReference type="GeneID" id="30073693"/>
<keyword evidence="2" id="KW-0295">Fungicide</keyword>
<reference evidence="4 5" key="1">
    <citation type="journal article" date="2010" name="Nature">
        <title>Comparative genomics reveals mobile pathogenicity chromosomes in Fusarium.</title>
        <authorList>
            <person name="Ma L.J."/>
            <person name="van der Does H.C."/>
            <person name="Borkovich K.A."/>
            <person name="Coleman J.J."/>
            <person name="Daboussi M.J."/>
            <person name="Di Pietro A."/>
            <person name="Dufresne M."/>
            <person name="Freitag M."/>
            <person name="Grabherr M."/>
            <person name="Henrissat B."/>
            <person name="Houterman P.M."/>
            <person name="Kang S."/>
            <person name="Shim W.B."/>
            <person name="Woloshuk C."/>
            <person name="Xie X."/>
            <person name="Xu J.R."/>
            <person name="Antoniw J."/>
            <person name="Baker S.E."/>
            <person name="Bluhm B.H."/>
            <person name="Breakspear A."/>
            <person name="Brown D.W."/>
            <person name="Butchko R.A."/>
            <person name="Chapman S."/>
            <person name="Coulson R."/>
            <person name="Coutinho P.M."/>
            <person name="Danchin E.G."/>
            <person name="Diener A."/>
            <person name="Gale L.R."/>
            <person name="Gardiner D.M."/>
            <person name="Goff S."/>
            <person name="Hammond-Kosack K.E."/>
            <person name="Hilburn K."/>
            <person name="Hua-Van A."/>
            <person name="Jonkers W."/>
            <person name="Kazan K."/>
            <person name="Kodira C.D."/>
            <person name="Koehrsen M."/>
            <person name="Kumar L."/>
            <person name="Lee Y.H."/>
            <person name="Li L."/>
            <person name="Manners J.M."/>
            <person name="Miranda-Saavedra D."/>
            <person name="Mukherjee M."/>
            <person name="Park G."/>
            <person name="Park J."/>
            <person name="Park S.Y."/>
            <person name="Proctor R.H."/>
            <person name="Regev A."/>
            <person name="Ruiz-Roldan M.C."/>
            <person name="Sain D."/>
            <person name="Sakthikumar S."/>
            <person name="Sykes S."/>
            <person name="Schwartz D.C."/>
            <person name="Turgeon B.G."/>
            <person name="Wapinski I."/>
            <person name="Yoder O."/>
            <person name="Young S."/>
            <person name="Zeng Q."/>
            <person name="Zhou S."/>
            <person name="Galagan J."/>
            <person name="Cuomo C.A."/>
            <person name="Kistler H.C."/>
            <person name="Rep M."/>
        </authorList>
    </citation>
    <scope>NUCLEOTIDE SEQUENCE [LARGE SCALE GENOMIC DNA]</scope>
    <source>
        <strain evidence="5">M3125 / FGSC 7600</strain>
    </source>
</reference>
<proteinExistence type="predicted"/>
<dbReference type="InterPro" id="IPR022706">
    <property type="entry name" value="Antifungal_prot"/>
</dbReference>
<dbReference type="RefSeq" id="XP_018757790.1">
    <property type="nucleotide sequence ID" value="XM_018906056.1"/>
</dbReference>
<organism evidence="4 5">
    <name type="scientific">Gibberella moniliformis (strain M3125 / FGSC 7600)</name>
    <name type="common">Maize ear and stalk rot fungus</name>
    <name type="synonym">Fusarium verticillioides</name>
    <dbReference type="NCBI Taxonomy" id="334819"/>
    <lineage>
        <taxon>Eukaryota</taxon>
        <taxon>Fungi</taxon>
        <taxon>Dikarya</taxon>
        <taxon>Ascomycota</taxon>
        <taxon>Pezizomycotina</taxon>
        <taxon>Sordariomycetes</taxon>
        <taxon>Hypocreomycetidae</taxon>
        <taxon>Hypocreales</taxon>
        <taxon>Nectriaceae</taxon>
        <taxon>Fusarium</taxon>
        <taxon>Fusarium fujikuroi species complex</taxon>
    </lineage>
</organism>
<accession>W7MV04</accession>
<keyword evidence="1" id="KW-0929">Antimicrobial</keyword>
<dbReference type="GO" id="GO:0031640">
    <property type="term" value="P:killing of cells of another organism"/>
    <property type="evidence" value="ECO:0007669"/>
    <property type="project" value="UniProtKB-KW"/>
</dbReference>
<keyword evidence="5" id="KW-1185">Reference proteome</keyword>
<dbReference type="Proteomes" id="UP000009096">
    <property type="component" value="Chromosome 11"/>
</dbReference>
<dbReference type="Gene3D" id="2.40.50.60">
    <property type="entry name" value="Antifungal protein domain"/>
    <property type="match status" value="1"/>
</dbReference>
<evidence type="ECO:0000313" key="4">
    <source>
        <dbReference type="EMBL" id="EWG51599.1"/>
    </source>
</evidence>
<dbReference type="SUPFAM" id="SSF57598">
    <property type="entry name" value="Antifungal protein (AGAFP)"/>
    <property type="match status" value="1"/>
</dbReference>